<organism evidence="8 9">
    <name type="scientific">Myroides indicus</name>
    <dbReference type="NCBI Taxonomy" id="1323422"/>
    <lineage>
        <taxon>Bacteria</taxon>
        <taxon>Pseudomonadati</taxon>
        <taxon>Bacteroidota</taxon>
        <taxon>Flavobacteriia</taxon>
        <taxon>Flavobacteriales</taxon>
        <taxon>Flavobacteriaceae</taxon>
        <taxon>Myroides</taxon>
    </lineage>
</organism>
<comment type="caution">
    <text evidence="8">The sequence shown here is derived from an EMBL/GenBank/DDBJ whole genome shotgun (WGS) entry which is preliminary data.</text>
</comment>
<evidence type="ECO:0000313" key="9">
    <source>
        <dbReference type="Proteomes" id="UP000295215"/>
    </source>
</evidence>
<accession>A0A4R7EMR1</accession>
<comment type="catalytic activity">
    <reaction evidence="7">
        <text>a peptidoglycan chain = a peptidoglycan chain with N-acetyl-1,6-anhydromuramyl-[peptide] at the reducing end + a peptidoglycan chain with N-acetylglucosamine at the non-reducing end.</text>
        <dbReference type="EC" id="4.2.2.29"/>
    </reaction>
</comment>
<keyword evidence="6 7" id="KW-0961">Cell wall biogenesis/degradation</keyword>
<dbReference type="OrthoDB" id="9814591at2"/>
<keyword evidence="4 7" id="KW-0472">Membrane</keyword>
<dbReference type="EMBL" id="SOAG01000036">
    <property type="protein sequence ID" value="TDS51594.1"/>
    <property type="molecule type" value="Genomic_DNA"/>
</dbReference>
<comment type="similarity">
    <text evidence="7">Belongs to the transglycosylase MltG family.</text>
</comment>
<gene>
    <name evidence="7" type="primary">mltG</name>
    <name evidence="8" type="ORF">C8P70_1363</name>
</gene>
<dbReference type="Pfam" id="PF02618">
    <property type="entry name" value="YceG"/>
    <property type="match status" value="1"/>
</dbReference>
<evidence type="ECO:0000256" key="2">
    <source>
        <dbReference type="ARBA" id="ARBA00022692"/>
    </source>
</evidence>
<dbReference type="Gene3D" id="3.30.160.60">
    <property type="entry name" value="Classic Zinc Finger"/>
    <property type="match status" value="1"/>
</dbReference>
<evidence type="ECO:0000256" key="7">
    <source>
        <dbReference type="HAMAP-Rule" id="MF_02065"/>
    </source>
</evidence>
<dbReference type="RefSeq" id="WP_133713645.1">
    <property type="nucleotide sequence ID" value="NZ_SOAG01000036.1"/>
</dbReference>
<reference evidence="8 9" key="1">
    <citation type="submission" date="2019-03" db="EMBL/GenBank/DDBJ databases">
        <title>Genomic Encyclopedia of Archaeal and Bacterial Type Strains, Phase II (KMG-II): from individual species to whole genera.</title>
        <authorList>
            <person name="Goeker M."/>
        </authorList>
    </citation>
    <scope>NUCLEOTIDE SEQUENCE [LARGE SCALE GENOMIC DNA]</scope>
    <source>
        <strain evidence="8 9">DSM 28213</strain>
    </source>
</reference>
<feature type="transmembrane region" description="Helical" evidence="7">
    <location>
        <begin position="7"/>
        <end position="26"/>
    </location>
</feature>
<evidence type="ECO:0000256" key="1">
    <source>
        <dbReference type="ARBA" id="ARBA00022475"/>
    </source>
</evidence>
<dbReference type="HAMAP" id="MF_02065">
    <property type="entry name" value="MltG"/>
    <property type="match status" value="1"/>
</dbReference>
<feature type="site" description="Important for catalytic activity" evidence="7">
    <location>
        <position position="214"/>
    </location>
</feature>
<protein>
    <recommendedName>
        <fullName evidence="7">Endolytic murein transglycosylase</fullName>
        <ecNumber evidence="7">4.2.2.29</ecNumber>
    </recommendedName>
    <alternativeName>
        <fullName evidence="7">Peptidoglycan lytic transglycosylase</fullName>
    </alternativeName>
    <alternativeName>
        <fullName evidence="7">Peptidoglycan polymerization terminase</fullName>
    </alternativeName>
</protein>
<dbReference type="InterPro" id="IPR003770">
    <property type="entry name" value="MLTG-like"/>
</dbReference>
<keyword evidence="1 7" id="KW-1003">Cell membrane</keyword>
<dbReference type="GO" id="GO:0005886">
    <property type="term" value="C:plasma membrane"/>
    <property type="evidence" value="ECO:0007669"/>
    <property type="project" value="UniProtKB-SubCell"/>
</dbReference>
<dbReference type="NCBIfam" id="TIGR00247">
    <property type="entry name" value="endolytic transglycosylase MltG"/>
    <property type="match status" value="1"/>
</dbReference>
<dbReference type="PANTHER" id="PTHR30518:SF2">
    <property type="entry name" value="ENDOLYTIC MUREIN TRANSGLYCOSYLASE"/>
    <property type="match status" value="1"/>
</dbReference>
<dbReference type="Proteomes" id="UP000295215">
    <property type="component" value="Unassembled WGS sequence"/>
</dbReference>
<sequence length="344" mass="40442">MKVNKILMILTAIVAFGLLGYVYIWYNKAFSDNLENWNEDYFYVKSESSFQDIKNHLAPYLKNVENFESIAEQRNYTTNVIAGRFKLRNGMTNYDIIQSLRANVPVRVTFNNMERIENLAARIAEQLEQDSLSMMEIFLDEEFLKDNELTKETALTCYLPETYEFYWNVSPLRIRNTLHKEYIRFWNEERRKKAESLNLTPAEVTILASIVQKETAKNDERARVAGVYLNRLKIGMPLQADPTVVYAKKMYTDDFDQVINRVYRKDTEILSPYNTYINIGLPPGPIFMPDKTTIDAVLDAENHDYIYFCASVDRVGYHEFARSLEQHNQNSLKYRRWLDQNGIK</sequence>
<keyword evidence="5 7" id="KW-0456">Lyase</keyword>
<comment type="function">
    <text evidence="7">Functions as a peptidoglycan terminase that cleaves nascent peptidoglycan strands endolytically to terminate their elongation.</text>
</comment>
<evidence type="ECO:0000256" key="3">
    <source>
        <dbReference type="ARBA" id="ARBA00022989"/>
    </source>
</evidence>
<comment type="subcellular location">
    <subcellularLocation>
        <location evidence="7">Cell membrane</location>
        <topology evidence="7">Single-pass membrane protein</topology>
    </subcellularLocation>
</comment>
<evidence type="ECO:0000313" key="8">
    <source>
        <dbReference type="EMBL" id="TDS51594.1"/>
    </source>
</evidence>
<name>A0A4R7EMR1_9FLAO</name>
<dbReference type="AlphaFoldDB" id="A0A4R7EMR1"/>
<keyword evidence="3 7" id="KW-1133">Transmembrane helix</keyword>
<keyword evidence="2 7" id="KW-0812">Transmembrane</keyword>
<dbReference type="GO" id="GO:0009252">
    <property type="term" value="P:peptidoglycan biosynthetic process"/>
    <property type="evidence" value="ECO:0007669"/>
    <property type="project" value="UniProtKB-UniRule"/>
</dbReference>
<dbReference type="GO" id="GO:0071555">
    <property type="term" value="P:cell wall organization"/>
    <property type="evidence" value="ECO:0007669"/>
    <property type="project" value="UniProtKB-KW"/>
</dbReference>
<keyword evidence="9" id="KW-1185">Reference proteome</keyword>
<evidence type="ECO:0000256" key="4">
    <source>
        <dbReference type="ARBA" id="ARBA00023136"/>
    </source>
</evidence>
<dbReference type="EC" id="4.2.2.29" evidence="7"/>
<dbReference type="CDD" id="cd08010">
    <property type="entry name" value="MltG_like"/>
    <property type="match status" value="1"/>
</dbReference>
<proteinExistence type="inferred from homology"/>
<dbReference type="PANTHER" id="PTHR30518">
    <property type="entry name" value="ENDOLYTIC MUREIN TRANSGLYCOSYLASE"/>
    <property type="match status" value="1"/>
</dbReference>
<evidence type="ECO:0000256" key="5">
    <source>
        <dbReference type="ARBA" id="ARBA00023239"/>
    </source>
</evidence>
<dbReference type="GO" id="GO:0008932">
    <property type="term" value="F:lytic endotransglycosylase activity"/>
    <property type="evidence" value="ECO:0007669"/>
    <property type="project" value="UniProtKB-UniRule"/>
</dbReference>
<evidence type="ECO:0000256" key="6">
    <source>
        <dbReference type="ARBA" id="ARBA00023316"/>
    </source>
</evidence>